<dbReference type="EMBL" id="JBBNAG010000010">
    <property type="protein sequence ID" value="KAK9100096.1"/>
    <property type="molecule type" value="Genomic_DNA"/>
</dbReference>
<dbReference type="InterPro" id="IPR038765">
    <property type="entry name" value="Papain-like_cys_pep_sf"/>
</dbReference>
<dbReference type="SUPFAM" id="SSF54001">
    <property type="entry name" value="Cysteine proteinases"/>
    <property type="match status" value="1"/>
</dbReference>
<dbReference type="Proteomes" id="UP001419268">
    <property type="component" value="Unassembled WGS sequence"/>
</dbReference>
<gene>
    <name evidence="1" type="ORF">Scep_023526</name>
</gene>
<evidence type="ECO:0000313" key="1">
    <source>
        <dbReference type="EMBL" id="KAK9100096.1"/>
    </source>
</evidence>
<accession>A0AAP0HXC9</accession>
<keyword evidence="2" id="KW-1185">Reference proteome</keyword>
<protein>
    <submittedName>
        <fullName evidence="1">Uncharacterized protein</fullName>
    </submittedName>
</protein>
<comment type="caution">
    <text evidence="1">The sequence shown here is derived from an EMBL/GenBank/DDBJ whole genome shotgun (WGS) entry which is preliminary data.</text>
</comment>
<dbReference type="AlphaFoldDB" id="A0AAP0HXC9"/>
<reference evidence="1 2" key="1">
    <citation type="submission" date="2024-01" db="EMBL/GenBank/DDBJ databases">
        <title>Genome assemblies of Stephania.</title>
        <authorList>
            <person name="Yang L."/>
        </authorList>
    </citation>
    <scope>NUCLEOTIDE SEQUENCE [LARGE SCALE GENOMIC DNA]</scope>
    <source>
        <strain evidence="1">JXDWG</strain>
        <tissue evidence="1">Leaf</tissue>
    </source>
</reference>
<sequence>MLHKQGSKIAIDDILLSYMDGSFCSRNPSISFKEADKIAFALNVRNSRWVALDCDVNDRVIYVLDSMMISRSNWEKEIEYLPSTIDKMLSMRGKEVPNKE</sequence>
<organism evidence="1 2">
    <name type="scientific">Stephania cephalantha</name>
    <dbReference type="NCBI Taxonomy" id="152367"/>
    <lineage>
        <taxon>Eukaryota</taxon>
        <taxon>Viridiplantae</taxon>
        <taxon>Streptophyta</taxon>
        <taxon>Embryophyta</taxon>
        <taxon>Tracheophyta</taxon>
        <taxon>Spermatophyta</taxon>
        <taxon>Magnoliopsida</taxon>
        <taxon>Ranunculales</taxon>
        <taxon>Menispermaceae</taxon>
        <taxon>Menispermoideae</taxon>
        <taxon>Cissampelideae</taxon>
        <taxon>Stephania</taxon>
    </lineage>
</organism>
<evidence type="ECO:0000313" key="2">
    <source>
        <dbReference type="Proteomes" id="UP001419268"/>
    </source>
</evidence>
<proteinExistence type="predicted"/>
<name>A0AAP0HXC9_9MAGN</name>